<name>B6BU19_9PROT</name>
<evidence type="ECO:0000256" key="4">
    <source>
        <dbReference type="ARBA" id="ARBA00023136"/>
    </source>
</evidence>
<gene>
    <name evidence="7" type="ORF">KB13_1308</name>
</gene>
<protein>
    <submittedName>
        <fullName evidence="7">Putative polysaccharide polymerase</fullName>
    </submittedName>
</protein>
<sequence length="410" mass="48144">MLNKEKNSFINLLFYLLLFIIFFMSGVNYLSILTFQSLFTLSIFLFYTNELISIVKEVKHKEIIFFLLAITSISISYFFSPILNINGLHNDYHGMTLRYFSSISQLLFFFSLFVFTKVTFFNFSKLINFLIFSFFLYIFLLITRNYFDHHLIGLDLVNNRRHLGYYFVFFIAIFMSRFAVVTLKDEKKSKQYLVSILIIAFTAFFIYVAGRGATLSLFACAVLLLFYIYKKNSLKLLNYLKNLSIILTTSILLSYVLPNFKIFETNQLEVLLKRTFTTENISSHRFYLWQTVIENNTRPIFGLGPNSFKHLRDNNKKIESIGAIQPHNIFIQFYLEWGIMGIFIICNFLLINLKKIFFNSFTKKDLNGVHIVSLSTLSSMIILSFFDGTFFYSQTLSLIIIFMVTGLYKK</sequence>
<keyword evidence="2 5" id="KW-0812">Transmembrane</keyword>
<keyword evidence="4 5" id="KW-0472">Membrane</keyword>
<evidence type="ECO:0000313" key="7">
    <source>
        <dbReference type="EMBL" id="EDZ65175.1"/>
    </source>
</evidence>
<feature type="domain" description="O-antigen ligase-related" evidence="6">
    <location>
        <begin position="198"/>
        <end position="345"/>
    </location>
</feature>
<dbReference type="EMBL" id="DS995299">
    <property type="protein sequence ID" value="EDZ65175.1"/>
    <property type="molecule type" value="Genomic_DNA"/>
</dbReference>
<feature type="transmembrane region" description="Helical" evidence="5">
    <location>
        <begin position="365"/>
        <end position="385"/>
    </location>
</feature>
<feature type="transmembrane region" description="Helical" evidence="5">
    <location>
        <begin position="12"/>
        <end position="32"/>
    </location>
</feature>
<feature type="transmembrane region" description="Helical" evidence="5">
    <location>
        <begin position="213"/>
        <end position="229"/>
    </location>
</feature>
<comment type="subcellular location">
    <subcellularLocation>
        <location evidence="1">Membrane</location>
        <topology evidence="1">Multi-pass membrane protein</topology>
    </subcellularLocation>
</comment>
<feature type="transmembrane region" description="Helical" evidence="5">
    <location>
        <begin position="334"/>
        <end position="353"/>
    </location>
</feature>
<dbReference type="PANTHER" id="PTHR37422">
    <property type="entry name" value="TEICHURONIC ACID BIOSYNTHESIS PROTEIN TUAE"/>
    <property type="match status" value="1"/>
</dbReference>
<feature type="transmembrane region" description="Helical" evidence="5">
    <location>
        <begin position="391"/>
        <end position="408"/>
    </location>
</feature>
<proteinExistence type="predicted"/>
<accession>B6BU19</accession>
<feature type="transmembrane region" description="Helical" evidence="5">
    <location>
        <begin position="38"/>
        <end position="55"/>
    </location>
</feature>
<dbReference type="InterPro" id="IPR007016">
    <property type="entry name" value="O-antigen_ligase-rel_domated"/>
</dbReference>
<keyword evidence="3 5" id="KW-1133">Transmembrane helix</keyword>
<feature type="transmembrane region" description="Helical" evidence="5">
    <location>
        <begin position="99"/>
        <end position="119"/>
    </location>
</feature>
<feature type="transmembrane region" description="Helical" evidence="5">
    <location>
        <begin position="236"/>
        <end position="257"/>
    </location>
</feature>
<evidence type="ECO:0000259" key="6">
    <source>
        <dbReference type="Pfam" id="PF04932"/>
    </source>
</evidence>
<feature type="transmembrane region" description="Helical" evidence="5">
    <location>
        <begin position="126"/>
        <end position="143"/>
    </location>
</feature>
<evidence type="ECO:0000313" key="8">
    <source>
        <dbReference type="Proteomes" id="UP000004188"/>
    </source>
</evidence>
<dbReference type="PANTHER" id="PTHR37422:SF13">
    <property type="entry name" value="LIPOPOLYSACCHARIDE BIOSYNTHESIS PROTEIN PA4999-RELATED"/>
    <property type="match status" value="1"/>
</dbReference>
<keyword evidence="8" id="KW-1185">Reference proteome</keyword>
<reference evidence="8" key="1">
    <citation type="journal article" date="2012" name="Stand. Genomic Sci.">
        <title>Genome sequence of strain HIMB624, a cultured representative from the OM43 clade of marine Betaproteobacteria.</title>
        <authorList>
            <person name="Huggett M.J."/>
            <person name="Hayakawa D.H."/>
            <person name="Rappe M.S."/>
        </authorList>
    </citation>
    <scope>NUCLEOTIDE SEQUENCE [LARGE SCALE GENOMIC DNA]</scope>
    <source>
        <strain evidence="8">KB13</strain>
    </source>
</reference>
<evidence type="ECO:0000256" key="5">
    <source>
        <dbReference type="SAM" id="Phobius"/>
    </source>
</evidence>
<dbReference type="eggNOG" id="COG3307">
    <property type="taxonomic scope" value="Bacteria"/>
</dbReference>
<evidence type="ECO:0000256" key="2">
    <source>
        <dbReference type="ARBA" id="ARBA00022692"/>
    </source>
</evidence>
<dbReference type="GO" id="GO:0016020">
    <property type="term" value="C:membrane"/>
    <property type="evidence" value="ECO:0007669"/>
    <property type="project" value="UniProtKB-SubCell"/>
</dbReference>
<dbReference type="Pfam" id="PF04932">
    <property type="entry name" value="Wzy_C"/>
    <property type="match status" value="1"/>
</dbReference>
<dbReference type="AlphaFoldDB" id="B6BU19"/>
<feature type="transmembrane region" description="Helical" evidence="5">
    <location>
        <begin position="62"/>
        <end position="79"/>
    </location>
</feature>
<evidence type="ECO:0000256" key="3">
    <source>
        <dbReference type="ARBA" id="ARBA00022989"/>
    </source>
</evidence>
<dbReference type="Proteomes" id="UP000004188">
    <property type="component" value="Unassembled WGS sequence"/>
</dbReference>
<dbReference type="HOGENOM" id="CLU_670252_0_0_4"/>
<feature type="transmembrane region" description="Helical" evidence="5">
    <location>
        <begin position="163"/>
        <end position="180"/>
    </location>
</feature>
<feature type="transmembrane region" description="Helical" evidence="5">
    <location>
        <begin position="192"/>
        <end position="207"/>
    </location>
</feature>
<evidence type="ECO:0000256" key="1">
    <source>
        <dbReference type="ARBA" id="ARBA00004141"/>
    </source>
</evidence>
<dbReference type="InterPro" id="IPR051533">
    <property type="entry name" value="WaaL-like"/>
</dbReference>
<organism evidence="7 8">
    <name type="scientific">beta proteobacterium KB13</name>
    <dbReference type="NCBI Taxonomy" id="314607"/>
    <lineage>
        <taxon>Bacteria</taxon>
        <taxon>Pseudomonadati</taxon>
        <taxon>Pseudomonadota</taxon>
        <taxon>Betaproteobacteria</taxon>
        <taxon>Nitrosomonadales</taxon>
        <taxon>OM43 clade</taxon>
    </lineage>
</organism>